<feature type="domain" description="Heterokaryon incompatibility" evidence="1">
    <location>
        <begin position="64"/>
        <end position="211"/>
    </location>
</feature>
<gene>
    <name evidence="2" type="ORF">O0I10_004282</name>
</gene>
<accession>A0AAD7V624</accession>
<dbReference type="Proteomes" id="UP001234581">
    <property type="component" value="Unassembled WGS sequence"/>
</dbReference>
<organism evidence="2 3">
    <name type="scientific">Lichtheimia ornata</name>
    <dbReference type="NCBI Taxonomy" id="688661"/>
    <lineage>
        <taxon>Eukaryota</taxon>
        <taxon>Fungi</taxon>
        <taxon>Fungi incertae sedis</taxon>
        <taxon>Mucoromycota</taxon>
        <taxon>Mucoromycotina</taxon>
        <taxon>Mucoromycetes</taxon>
        <taxon>Mucorales</taxon>
        <taxon>Lichtheimiaceae</taxon>
        <taxon>Lichtheimia</taxon>
    </lineage>
</organism>
<name>A0AAD7V624_9FUNG</name>
<proteinExistence type="predicted"/>
<keyword evidence="3" id="KW-1185">Reference proteome</keyword>
<comment type="caution">
    <text evidence="2">The sequence shown here is derived from an EMBL/GenBank/DDBJ whole genome shotgun (WGS) entry which is preliminary data.</text>
</comment>
<dbReference type="AlphaFoldDB" id="A0AAD7V624"/>
<reference evidence="2 3" key="1">
    <citation type="submission" date="2023-03" db="EMBL/GenBank/DDBJ databases">
        <title>Genome sequence of Lichtheimia ornata CBS 291.66.</title>
        <authorList>
            <person name="Mohabir J.T."/>
            <person name="Shea T.P."/>
            <person name="Kurbessoian T."/>
            <person name="Berby B."/>
            <person name="Fontaine J."/>
            <person name="Livny J."/>
            <person name="Gnirke A."/>
            <person name="Stajich J.E."/>
            <person name="Cuomo C.A."/>
        </authorList>
    </citation>
    <scope>NUCLEOTIDE SEQUENCE [LARGE SCALE GENOMIC DNA]</scope>
    <source>
        <strain evidence="2">CBS 291.66</strain>
    </source>
</reference>
<dbReference type="GeneID" id="83211695"/>
<sequence length="255" mass="29695">MTVTISSKYLASRKAVLQKEWTLDDIFTHPDFRLLYVPSTNEQGGMTIITPSKHRSSYLHGREFYALSHLWGTEPNKHMWDVSDLISDEEGTLVEPIPMRPEKRKTLLSLLQSNPGYWWIDVLCCRSDTPPVIMSGVYGCCKRCYAMIDCSTSAIWYLSVKWDPNYLVQLFHPTGNYVGPMEKKEYLKKLFQYVYDVYDSRWFTRVWTLQEATLPSCVILLSETCDAYTERKTIKLRSLLNRYGDVGKHAECRTK</sequence>
<protein>
    <recommendedName>
        <fullName evidence="1">Heterokaryon incompatibility domain-containing protein</fullName>
    </recommendedName>
</protein>
<dbReference type="InterPro" id="IPR010730">
    <property type="entry name" value="HET"/>
</dbReference>
<evidence type="ECO:0000313" key="2">
    <source>
        <dbReference type="EMBL" id="KAJ8660054.1"/>
    </source>
</evidence>
<dbReference type="EMBL" id="JARTCD010000015">
    <property type="protein sequence ID" value="KAJ8660054.1"/>
    <property type="molecule type" value="Genomic_DNA"/>
</dbReference>
<evidence type="ECO:0000259" key="1">
    <source>
        <dbReference type="Pfam" id="PF06985"/>
    </source>
</evidence>
<dbReference type="Pfam" id="PF06985">
    <property type="entry name" value="HET"/>
    <property type="match status" value="1"/>
</dbReference>
<evidence type="ECO:0000313" key="3">
    <source>
        <dbReference type="Proteomes" id="UP001234581"/>
    </source>
</evidence>
<dbReference type="RefSeq" id="XP_058344967.1">
    <property type="nucleotide sequence ID" value="XM_058484342.1"/>
</dbReference>